<dbReference type="EMBL" id="MW073100">
    <property type="protein sequence ID" value="QWT28869.1"/>
    <property type="molecule type" value="Genomic_DNA"/>
</dbReference>
<evidence type="ECO:0000313" key="1">
    <source>
        <dbReference type="EMBL" id="QWT28869.1"/>
    </source>
</evidence>
<proteinExistence type="predicted"/>
<gene>
    <name evidence="1" type="ORF">vBMoxSR1_gp19</name>
</gene>
<dbReference type="Proteomes" id="UP000683438">
    <property type="component" value="Segment"/>
</dbReference>
<organism evidence="1 2">
    <name type="scientific">Microbacterium phage vB_MoxS-R1</name>
    <dbReference type="NCBI Taxonomy" id="2848881"/>
    <lineage>
        <taxon>Viruses</taxon>
        <taxon>Duplodnaviria</taxon>
        <taxon>Heunggongvirae</taxon>
        <taxon>Uroviricota</taxon>
        <taxon>Caudoviricetes</taxon>
        <taxon>Syrbvirus</taxon>
        <taxon>Syrbvirus R1</taxon>
    </lineage>
</organism>
<keyword evidence="2" id="KW-1185">Reference proteome</keyword>
<name>A0A8F2E4X8_9CAUD</name>
<sequence>MTVFDASNGIGILIDEDGDLDFRNRIGWSGLCGGTVVHALREFFQHERDKELGRWRWPENPDYVVYSNPDEAFERMFGPNLDLVILRDSDGMTKGYVREEDQGGPPMDHRIDHILAARAYFEAHPERKPWEDATYKDVWVWTTADNTQEALGWVAGDGTWDIITPKGDGIKAAEKPMVALVDAGFEKFSGTVTGVRRTPEDAS</sequence>
<protein>
    <submittedName>
        <fullName evidence="1">Uncharacterized protein</fullName>
    </submittedName>
</protein>
<reference evidence="1" key="1">
    <citation type="submission" date="2020-10" db="EMBL/GenBank/DDBJ databases">
        <title>Complete genome sequence of vB_MoxS-R1, a novel marine prophage inducted from Microbacterium.</title>
        <authorList>
            <person name="Zheng H."/>
            <person name="Liu B."/>
            <person name="Xu Y."/>
            <person name="Chen F."/>
        </authorList>
    </citation>
    <scope>NUCLEOTIDE SEQUENCE</scope>
</reference>
<accession>A0A8F2E4X8</accession>
<evidence type="ECO:0000313" key="2">
    <source>
        <dbReference type="Proteomes" id="UP000683438"/>
    </source>
</evidence>